<dbReference type="PANTHER" id="PTHR11085:SF10">
    <property type="entry name" value="NAD-DEPENDENT PROTEIN DEACYLASE SIRTUIN-5, MITOCHONDRIAL-RELATED"/>
    <property type="match status" value="1"/>
</dbReference>
<dbReference type="Gene3D" id="3.30.1600.10">
    <property type="entry name" value="SIR2/SIRT2 'Small Domain"/>
    <property type="match status" value="1"/>
</dbReference>
<dbReference type="InterPro" id="IPR003000">
    <property type="entry name" value="Sirtuin"/>
</dbReference>
<dbReference type="GO" id="GO:0070403">
    <property type="term" value="F:NAD+ binding"/>
    <property type="evidence" value="ECO:0007669"/>
    <property type="project" value="InterPro"/>
</dbReference>
<dbReference type="CDD" id="cd01407">
    <property type="entry name" value="SIR2-fam"/>
    <property type="match status" value="1"/>
</dbReference>
<name>A0A382I8D3_9ZZZZ</name>
<dbReference type="InterPro" id="IPR050134">
    <property type="entry name" value="NAD-dep_sirtuin_deacylases"/>
</dbReference>
<proteinExistence type="predicted"/>
<dbReference type="InterPro" id="IPR029035">
    <property type="entry name" value="DHS-like_NAD/FAD-binding_dom"/>
</dbReference>
<dbReference type="SUPFAM" id="SSF52467">
    <property type="entry name" value="DHS-like NAD/FAD-binding domain"/>
    <property type="match status" value="1"/>
</dbReference>
<sequence length="259" mass="28204">VTTNYLLETIQEIACMIRESRYVVVMTGAGMSVESGIPPFRGVDGLWTKYGTPRMDGYADFKKDPIGWWNRRANKKADAHILELRDALEGAEPHAGHYALAEMEKRSAIQSVITQNIDGLDEKAGLKNLIEIHGNRTKLRCIECSERISLGSFVPLYAPKPCEKCNGLVKFDTVMFGEPIPDDVMNAARTEINKADCVITIGTSGTVRPASGLIWIAESAGATIVEINPNKTKLTSLSKISLRSTAGSALPALLNALID</sequence>
<evidence type="ECO:0000256" key="1">
    <source>
        <dbReference type="ARBA" id="ARBA00022679"/>
    </source>
</evidence>
<gene>
    <name evidence="4" type="ORF">METZ01_LOCUS248416</name>
</gene>
<evidence type="ECO:0000256" key="2">
    <source>
        <dbReference type="ARBA" id="ARBA00023027"/>
    </source>
</evidence>
<dbReference type="GO" id="GO:0005634">
    <property type="term" value="C:nucleus"/>
    <property type="evidence" value="ECO:0007669"/>
    <property type="project" value="TreeGrafter"/>
</dbReference>
<keyword evidence="2" id="KW-0520">NAD</keyword>
<dbReference type="InterPro" id="IPR026591">
    <property type="entry name" value="Sirtuin_cat_small_dom_sf"/>
</dbReference>
<evidence type="ECO:0000313" key="4">
    <source>
        <dbReference type="EMBL" id="SVB95562.1"/>
    </source>
</evidence>
<dbReference type="AlphaFoldDB" id="A0A382I8D3"/>
<dbReference type="PANTHER" id="PTHR11085">
    <property type="entry name" value="NAD-DEPENDENT PROTEIN DEACYLASE SIRTUIN-5, MITOCHONDRIAL-RELATED"/>
    <property type="match status" value="1"/>
</dbReference>
<dbReference type="EMBL" id="UINC01065661">
    <property type="protein sequence ID" value="SVB95562.1"/>
    <property type="molecule type" value="Genomic_DNA"/>
</dbReference>
<dbReference type="Gene3D" id="3.40.50.1220">
    <property type="entry name" value="TPP-binding domain"/>
    <property type="match status" value="1"/>
</dbReference>
<feature type="non-terminal residue" evidence="4">
    <location>
        <position position="1"/>
    </location>
</feature>
<dbReference type="GO" id="GO:0017136">
    <property type="term" value="F:histone deacetylase activity, NAD-dependent"/>
    <property type="evidence" value="ECO:0007669"/>
    <property type="project" value="TreeGrafter"/>
</dbReference>
<evidence type="ECO:0000259" key="3">
    <source>
        <dbReference type="PROSITE" id="PS50305"/>
    </source>
</evidence>
<feature type="domain" description="Deacetylase sirtuin-type" evidence="3">
    <location>
        <begin position="3"/>
        <end position="259"/>
    </location>
</feature>
<accession>A0A382I8D3</accession>
<protein>
    <recommendedName>
        <fullName evidence="3">Deacetylase sirtuin-type domain-containing protein</fullName>
    </recommendedName>
</protein>
<reference evidence="4" key="1">
    <citation type="submission" date="2018-05" db="EMBL/GenBank/DDBJ databases">
        <authorList>
            <person name="Lanie J.A."/>
            <person name="Ng W.-L."/>
            <person name="Kazmierczak K.M."/>
            <person name="Andrzejewski T.M."/>
            <person name="Davidsen T.M."/>
            <person name="Wayne K.J."/>
            <person name="Tettelin H."/>
            <person name="Glass J.I."/>
            <person name="Rusch D."/>
            <person name="Podicherti R."/>
            <person name="Tsui H.-C.T."/>
            <person name="Winkler M.E."/>
        </authorList>
    </citation>
    <scope>NUCLEOTIDE SEQUENCE</scope>
</reference>
<keyword evidence="1" id="KW-0808">Transferase</keyword>
<dbReference type="Pfam" id="PF02146">
    <property type="entry name" value="SIR2"/>
    <property type="match status" value="1"/>
</dbReference>
<dbReference type="PROSITE" id="PS50305">
    <property type="entry name" value="SIRTUIN"/>
    <property type="match status" value="1"/>
</dbReference>
<dbReference type="InterPro" id="IPR026590">
    <property type="entry name" value="Ssirtuin_cat_dom"/>
</dbReference>
<organism evidence="4">
    <name type="scientific">marine metagenome</name>
    <dbReference type="NCBI Taxonomy" id="408172"/>
    <lineage>
        <taxon>unclassified sequences</taxon>
        <taxon>metagenomes</taxon>
        <taxon>ecological metagenomes</taxon>
    </lineage>
</organism>